<keyword evidence="3" id="KW-1185">Reference proteome</keyword>
<comment type="caution">
    <text evidence="2">The sequence shown here is derived from an EMBL/GenBank/DDBJ whole genome shotgun (WGS) entry which is preliminary data.</text>
</comment>
<accession>A0A2N6JYL9</accession>
<name>A0A2N6JYL9_FISMU</name>
<protein>
    <recommendedName>
        <fullName evidence="1">InsA N-terminal zinc ribbon domain-containing protein</fullName>
    </recommendedName>
</protein>
<proteinExistence type="predicted"/>
<reference evidence="2 3" key="1">
    <citation type="submission" date="2017-08" db="EMBL/GenBank/DDBJ databases">
        <title>Genomes of Fischerella (Mastigocladus) sp. strains.</title>
        <authorList>
            <person name="Miller S.R."/>
        </authorList>
    </citation>
    <scope>NUCLEOTIDE SEQUENCE [LARGE SCALE GENOMIC DNA]</scope>
    <source>
        <strain evidence="2 3">CCMEE 5323</strain>
    </source>
</reference>
<dbReference type="EMBL" id="NRQW01000496">
    <property type="protein sequence ID" value="PLZ85906.1"/>
    <property type="molecule type" value="Genomic_DNA"/>
</dbReference>
<evidence type="ECO:0000313" key="2">
    <source>
        <dbReference type="EMBL" id="PLZ85906.1"/>
    </source>
</evidence>
<evidence type="ECO:0000259" key="1">
    <source>
        <dbReference type="Pfam" id="PF03811"/>
    </source>
</evidence>
<dbReference type="PANTHER" id="PTHR33293">
    <property type="entry name" value="INSERTION ELEMENT IS1 1 PROTEIN INSB-RELATED"/>
    <property type="match status" value="1"/>
</dbReference>
<dbReference type="PANTHER" id="PTHR33293:SF1">
    <property type="entry name" value="INSERTION ELEMENT IS1 1 PROTEIN INSB-RELATED"/>
    <property type="match status" value="1"/>
</dbReference>
<dbReference type="InterPro" id="IPR051354">
    <property type="entry name" value="Transposase_27_IS1"/>
</dbReference>
<gene>
    <name evidence="2" type="ORF">CEN44_21210</name>
</gene>
<dbReference type="Pfam" id="PF03811">
    <property type="entry name" value="Zn_ribbon_InsA"/>
    <property type="match status" value="1"/>
</dbReference>
<evidence type="ECO:0000313" key="3">
    <source>
        <dbReference type="Proteomes" id="UP000235036"/>
    </source>
</evidence>
<dbReference type="GO" id="GO:0006313">
    <property type="term" value="P:DNA transposition"/>
    <property type="evidence" value="ECO:0007669"/>
    <property type="project" value="InterPro"/>
</dbReference>
<organism evidence="2 3">
    <name type="scientific">Fischerella muscicola CCMEE 5323</name>
    <dbReference type="NCBI Taxonomy" id="2019572"/>
    <lineage>
        <taxon>Bacteria</taxon>
        <taxon>Bacillati</taxon>
        <taxon>Cyanobacteriota</taxon>
        <taxon>Cyanophyceae</taxon>
        <taxon>Nostocales</taxon>
        <taxon>Hapalosiphonaceae</taxon>
        <taxon>Fischerella</taxon>
    </lineage>
</organism>
<dbReference type="Proteomes" id="UP000235036">
    <property type="component" value="Unassembled WGS sequence"/>
</dbReference>
<feature type="domain" description="InsA N-terminal zinc ribbon" evidence="1">
    <location>
        <begin position="2"/>
        <end position="29"/>
    </location>
</feature>
<dbReference type="AlphaFoldDB" id="A0A2N6JYL9"/>
<dbReference type="RefSeq" id="WP_071588800.1">
    <property type="nucleotide sequence ID" value="NZ_CAWNVR010000618.1"/>
</dbReference>
<dbReference type="InterPro" id="IPR003220">
    <property type="entry name" value="InsA_N_dom_Znf"/>
</dbReference>
<sequence>MHCPKCNSDNIVKNGHTHYGKQRFKCHNCGRQFVESPTRQPIDLSTRELIDKLLLERVSLRAIARVSGVQKQLDKIAQPYTYLPSNNPEKGVAVRAFLYISTPSL</sequence>